<dbReference type="InterPro" id="IPR012337">
    <property type="entry name" value="RNaseH-like_sf"/>
</dbReference>
<dbReference type="Proteomes" id="UP001218218">
    <property type="component" value="Unassembled WGS sequence"/>
</dbReference>
<reference evidence="1" key="1">
    <citation type="submission" date="2023-03" db="EMBL/GenBank/DDBJ databases">
        <title>Massive genome expansion in bonnet fungi (Mycena s.s.) driven by repeated elements and novel gene families across ecological guilds.</title>
        <authorList>
            <consortium name="Lawrence Berkeley National Laboratory"/>
            <person name="Harder C.B."/>
            <person name="Miyauchi S."/>
            <person name="Viragh M."/>
            <person name="Kuo A."/>
            <person name="Thoen E."/>
            <person name="Andreopoulos B."/>
            <person name="Lu D."/>
            <person name="Skrede I."/>
            <person name="Drula E."/>
            <person name="Henrissat B."/>
            <person name="Morin E."/>
            <person name="Kohler A."/>
            <person name="Barry K."/>
            <person name="LaButti K."/>
            <person name="Morin E."/>
            <person name="Salamov A."/>
            <person name="Lipzen A."/>
            <person name="Mereny Z."/>
            <person name="Hegedus B."/>
            <person name="Baldrian P."/>
            <person name="Stursova M."/>
            <person name="Weitz H."/>
            <person name="Taylor A."/>
            <person name="Grigoriev I.V."/>
            <person name="Nagy L.G."/>
            <person name="Martin F."/>
            <person name="Kauserud H."/>
        </authorList>
    </citation>
    <scope>NUCLEOTIDE SEQUENCE</scope>
    <source>
        <strain evidence="1">CBHHK002</strain>
    </source>
</reference>
<gene>
    <name evidence="1" type="ORF">DFH08DRAFT_940241</name>
</gene>
<evidence type="ECO:0008006" key="3">
    <source>
        <dbReference type="Google" id="ProtNLM"/>
    </source>
</evidence>
<sequence length="349" mass="39224">MGNFELEDDEDAGFLAHAKATFDRHFKYIATPIHWLALFLHPLCRKLAVSETAHGHNLEFMWRWTEHKACQLAADLKVYYYCKAPFSGGSKDAKGWWEDVPAGKHEGIRSLGIILASIVPHSADVERLFSDLGQTQTPHRKGMTVDHMEKYGKIRARLTYELHEWQTAISGISRRQHNHMHTRPTGGIDGDLAKDLENPITWILPLREDNTEQLDDEDIVEKAFQDPQKTVKEEGPITSETSGSVVGGEIVNFEELACIDNGGANLRYWDVAETDAPAEAQHTLSAQGRVNEEYINGKGKKRKTEISGTAALEKSEGRNPGRCTSIRIASRIVVEAPLEAIPQRFSRRF</sequence>
<accession>A0AAD7EL94</accession>
<dbReference type="EMBL" id="JARIHO010000036">
    <property type="protein sequence ID" value="KAJ7331036.1"/>
    <property type="molecule type" value="Genomic_DNA"/>
</dbReference>
<evidence type="ECO:0000313" key="2">
    <source>
        <dbReference type="Proteomes" id="UP001218218"/>
    </source>
</evidence>
<comment type="caution">
    <text evidence="1">The sequence shown here is derived from an EMBL/GenBank/DDBJ whole genome shotgun (WGS) entry which is preliminary data.</text>
</comment>
<keyword evidence="2" id="KW-1185">Reference proteome</keyword>
<name>A0AAD7EL94_9AGAR</name>
<dbReference type="AlphaFoldDB" id="A0AAD7EL94"/>
<proteinExistence type="predicted"/>
<dbReference type="SUPFAM" id="SSF53098">
    <property type="entry name" value="Ribonuclease H-like"/>
    <property type="match status" value="1"/>
</dbReference>
<evidence type="ECO:0000313" key="1">
    <source>
        <dbReference type="EMBL" id="KAJ7331036.1"/>
    </source>
</evidence>
<protein>
    <recommendedName>
        <fullName evidence="3">HAT C-terminal dimerisation domain-containing protein</fullName>
    </recommendedName>
</protein>
<organism evidence="1 2">
    <name type="scientific">Mycena albidolilacea</name>
    <dbReference type="NCBI Taxonomy" id="1033008"/>
    <lineage>
        <taxon>Eukaryota</taxon>
        <taxon>Fungi</taxon>
        <taxon>Dikarya</taxon>
        <taxon>Basidiomycota</taxon>
        <taxon>Agaricomycotina</taxon>
        <taxon>Agaricomycetes</taxon>
        <taxon>Agaricomycetidae</taxon>
        <taxon>Agaricales</taxon>
        <taxon>Marasmiineae</taxon>
        <taxon>Mycenaceae</taxon>
        <taxon>Mycena</taxon>
    </lineage>
</organism>